<keyword evidence="1" id="KW-0472">Membrane</keyword>
<keyword evidence="1" id="KW-1133">Transmembrane helix</keyword>
<dbReference type="AlphaFoldDB" id="A0A2W4QV92"/>
<gene>
    <name evidence="2" type="ORF">DM484_25470</name>
</gene>
<feature type="transmembrane region" description="Helical" evidence="1">
    <location>
        <begin position="49"/>
        <end position="70"/>
    </location>
</feature>
<evidence type="ECO:0000313" key="2">
    <source>
        <dbReference type="EMBL" id="PZN71788.1"/>
    </source>
</evidence>
<organism evidence="2 3">
    <name type="scientific">Candidatus Methylumidiphilus alinenensis</name>
    <dbReference type="NCBI Taxonomy" id="2202197"/>
    <lineage>
        <taxon>Bacteria</taxon>
        <taxon>Pseudomonadati</taxon>
        <taxon>Pseudomonadota</taxon>
        <taxon>Gammaproteobacteria</taxon>
        <taxon>Methylococcales</taxon>
        <taxon>Candidatus Methylumidiphilus</taxon>
    </lineage>
</organism>
<sequence>MLAPWGITLLAGEDFRPAVQPFQWMLPGLIGMTFSAVMAPQWIGRGYFWQAAGLTLLVGLINLAANLWLIPIHGMQGAVYAFLGTYTFSILGNGAMAWHCNKVSLPT</sequence>
<proteinExistence type="predicted"/>
<dbReference type="Proteomes" id="UP000249396">
    <property type="component" value="Unassembled WGS sequence"/>
</dbReference>
<name>A0A2W4QV92_9GAMM</name>
<protein>
    <submittedName>
        <fullName evidence="2">Uncharacterized protein</fullName>
    </submittedName>
</protein>
<comment type="caution">
    <text evidence="2">The sequence shown here is derived from an EMBL/GenBank/DDBJ whole genome shotgun (WGS) entry which is preliminary data.</text>
</comment>
<evidence type="ECO:0000313" key="3">
    <source>
        <dbReference type="Proteomes" id="UP000249396"/>
    </source>
</evidence>
<keyword evidence="1" id="KW-0812">Transmembrane</keyword>
<feature type="transmembrane region" description="Helical" evidence="1">
    <location>
        <begin position="24"/>
        <end position="43"/>
    </location>
</feature>
<evidence type="ECO:0000256" key="1">
    <source>
        <dbReference type="SAM" id="Phobius"/>
    </source>
</evidence>
<accession>A0A2W4QV92</accession>
<dbReference type="EMBL" id="QJPH01000508">
    <property type="protein sequence ID" value="PZN71788.1"/>
    <property type="molecule type" value="Genomic_DNA"/>
</dbReference>
<reference evidence="2 3" key="1">
    <citation type="journal article" date="2018" name="Aquat. Microb. Ecol.">
        <title>Gammaproteobacterial methanotrophs dominate.</title>
        <authorList>
            <person name="Rissanen A.J."/>
            <person name="Saarenheimo J."/>
            <person name="Tiirola M."/>
            <person name="Peura S."/>
            <person name="Aalto S.L."/>
            <person name="Karvinen A."/>
            <person name="Nykanen H."/>
        </authorList>
    </citation>
    <scope>NUCLEOTIDE SEQUENCE [LARGE SCALE GENOMIC DNA]</scope>
    <source>
        <strain evidence="2">AMbin10</strain>
    </source>
</reference>
<feature type="transmembrane region" description="Helical" evidence="1">
    <location>
        <begin position="77"/>
        <end position="98"/>
    </location>
</feature>